<evidence type="ECO:0000256" key="1">
    <source>
        <dbReference type="SAM" id="MobiDB-lite"/>
    </source>
</evidence>
<sequence length="172" mass="19343">MEVTTYIELKDVYEQELIEAFNTDDANDANKGIVARVHMYRYDADTGKHTTDTIALLKPATSPNKPPNSPTQNPREKKSPSKPENSGTPAEQTLAEMKRMGEALNETFNGFTPQQLRGVIREIPKRVRKITKSLESATGMVIKADLLKVTPRFLEKMELSRDEPDGLKKEVL</sequence>
<evidence type="ECO:0000313" key="3">
    <source>
        <dbReference type="Proteomes" id="UP000193642"/>
    </source>
</evidence>
<organism evidence="2 3">
    <name type="scientific">Rhizoclosmatium globosum</name>
    <dbReference type="NCBI Taxonomy" id="329046"/>
    <lineage>
        <taxon>Eukaryota</taxon>
        <taxon>Fungi</taxon>
        <taxon>Fungi incertae sedis</taxon>
        <taxon>Chytridiomycota</taxon>
        <taxon>Chytridiomycota incertae sedis</taxon>
        <taxon>Chytridiomycetes</taxon>
        <taxon>Chytridiales</taxon>
        <taxon>Chytriomycetaceae</taxon>
        <taxon>Rhizoclosmatium</taxon>
    </lineage>
</organism>
<protein>
    <submittedName>
        <fullName evidence="2">Uncharacterized protein</fullName>
    </submittedName>
</protein>
<dbReference type="Proteomes" id="UP000193642">
    <property type="component" value="Unassembled WGS sequence"/>
</dbReference>
<dbReference type="EMBL" id="MCGO01000088">
    <property type="protein sequence ID" value="ORY29416.1"/>
    <property type="molecule type" value="Genomic_DNA"/>
</dbReference>
<name>A0A1Y2B3W7_9FUNG</name>
<feature type="compositionally biased region" description="Polar residues" evidence="1">
    <location>
        <begin position="82"/>
        <end position="91"/>
    </location>
</feature>
<evidence type="ECO:0000313" key="2">
    <source>
        <dbReference type="EMBL" id="ORY29416.1"/>
    </source>
</evidence>
<feature type="region of interest" description="Disordered" evidence="1">
    <location>
        <begin position="56"/>
        <end position="95"/>
    </location>
</feature>
<gene>
    <name evidence="2" type="ORF">BCR33DRAFT_745260</name>
</gene>
<dbReference type="AlphaFoldDB" id="A0A1Y2B3W7"/>
<proteinExistence type="predicted"/>
<dbReference type="STRING" id="329046.A0A1Y2B3W7"/>
<accession>A0A1Y2B3W7</accession>
<comment type="caution">
    <text evidence="2">The sequence shown here is derived from an EMBL/GenBank/DDBJ whole genome shotgun (WGS) entry which is preliminary data.</text>
</comment>
<dbReference type="OrthoDB" id="2138148at2759"/>
<keyword evidence="3" id="KW-1185">Reference proteome</keyword>
<reference evidence="2 3" key="1">
    <citation type="submission" date="2016-07" db="EMBL/GenBank/DDBJ databases">
        <title>Pervasive Adenine N6-methylation of Active Genes in Fungi.</title>
        <authorList>
            <consortium name="DOE Joint Genome Institute"/>
            <person name="Mondo S.J."/>
            <person name="Dannebaum R.O."/>
            <person name="Kuo R.C."/>
            <person name="Labutti K."/>
            <person name="Haridas S."/>
            <person name="Kuo A."/>
            <person name="Salamov A."/>
            <person name="Ahrendt S.R."/>
            <person name="Lipzen A."/>
            <person name="Sullivan W."/>
            <person name="Andreopoulos W.B."/>
            <person name="Clum A."/>
            <person name="Lindquist E."/>
            <person name="Daum C."/>
            <person name="Ramamoorthy G.K."/>
            <person name="Gryganskyi A."/>
            <person name="Culley D."/>
            <person name="Magnuson J.K."/>
            <person name="James T.Y."/>
            <person name="O'Malley M.A."/>
            <person name="Stajich J.E."/>
            <person name="Spatafora J.W."/>
            <person name="Visel A."/>
            <person name="Grigoriev I.V."/>
        </authorList>
    </citation>
    <scope>NUCLEOTIDE SEQUENCE [LARGE SCALE GENOMIC DNA]</scope>
    <source>
        <strain evidence="2 3">JEL800</strain>
    </source>
</reference>